<dbReference type="PANTHER" id="PTHR47338">
    <property type="entry name" value="ZN(II)2CYS6 TRANSCRIPTION FACTOR (EUROFUNG)-RELATED"/>
    <property type="match status" value="1"/>
</dbReference>
<dbReference type="AlphaFoldDB" id="W9YJY1"/>
<name>W9YJY1_9EURO</name>
<comment type="caution">
    <text evidence="7">The sequence shown here is derived from an EMBL/GenBank/DDBJ whole genome shotgun (WGS) entry which is preliminary data.</text>
</comment>
<evidence type="ECO:0000313" key="7">
    <source>
        <dbReference type="EMBL" id="EXJ93217.1"/>
    </source>
</evidence>
<evidence type="ECO:0000256" key="6">
    <source>
        <dbReference type="SAM" id="MobiDB-lite"/>
    </source>
</evidence>
<organism evidence="7 8">
    <name type="scientific">Capronia epimyces CBS 606.96</name>
    <dbReference type="NCBI Taxonomy" id="1182542"/>
    <lineage>
        <taxon>Eukaryota</taxon>
        <taxon>Fungi</taxon>
        <taxon>Dikarya</taxon>
        <taxon>Ascomycota</taxon>
        <taxon>Pezizomycotina</taxon>
        <taxon>Eurotiomycetes</taxon>
        <taxon>Chaetothyriomycetidae</taxon>
        <taxon>Chaetothyriales</taxon>
        <taxon>Herpotrichiellaceae</taxon>
        <taxon>Capronia</taxon>
    </lineage>
</organism>
<gene>
    <name evidence="7" type="ORF">A1O3_01774</name>
</gene>
<sequence length="573" mass="64754">MPGLQQQQQQQQQQQDSPHSLLLPSERHPLAVSEISCQRHSPFTPLSLPLRDLVDLYFHFVHNGPHTLFHEASFYSELEAGSIPEMLPLAMASLSARFSANPFFENVDPRSRGRSYADHAMDLLHRKMLDPSLHTVQTCVIIAHFLGGEGEVKGKHIYLGLARLHAQTIRLWEMPAHSSIITREIHRRTMLSVTMAGNWSAADMSTRTLSPEDPESIIPLIDDVDFLALGPDSMSTSTTGPNMLQANKSMWAQMALTIDIYGRICDVVSGLSHKRRTLQSYHDDIADLAAELSRWGASLPPNLTYTMTNLARYANLGLGRTFASMHIGYHHFWQMLYYPFLNLRQHQQLPPQLHEIYAEDKYAMMCKEHAMLVSDIAKVAFKTSGCELVWYLNGHILVVSSSVHLHTLLFSESLAETDMARERLISNFEILMQLKMYWPVTDLSVSRLRTFQNSCRMSTSDPFVLDEWMLKFLMEHTANVPLSRPMAEYPPHKEPSESALPDLPDSLHERRRSSQLTNSEWKGRTLGDTSSSSLSTILHQKDISNEAVVENALSWLLGYDSAGSLDSSQPGFS</sequence>
<dbReference type="RefSeq" id="XP_007730107.1">
    <property type="nucleotide sequence ID" value="XM_007731917.1"/>
</dbReference>
<dbReference type="GeneID" id="19165907"/>
<dbReference type="GO" id="GO:0000981">
    <property type="term" value="F:DNA-binding transcription factor activity, RNA polymerase II-specific"/>
    <property type="evidence" value="ECO:0007669"/>
    <property type="project" value="InterPro"/>
</dbReference>
<dbReference type="EMBL" id="AMGY01000001">
    <property type="protein sequence ID" value="EXJ93217.1"/>
    <property type="molecule type" value="Genomic_DNA"/>
</dbReference>
<keyword evidence="4" id="KW-0804">Transcription</keyword>
<keyword evidence="2" id="KW-0479">Metal-binding</keyword>
<dbReference type="GO" id="GO:0046872">
    <property type="term" value="F:metal ion binding"/>
    <property type="evidence" value="ECO:0007669"/>
    <property type="project" value="UniProtKB-KW"/>
</dbReference>
<dbReference type="eggNOG" id="ENOG502SJWB">
    <property type="taxonomic scope" value="Eukaryota"/>
</dbReference>
<dbReference type="CDD" id="cd12148">
    <property type="entry name" value="fungal_TF_MHR"/>
    <property type="match status" value="1"/>
</dbReference>
<evidence type="ECO:0000256" key="4">
    <source>
        <dbReference type="ARBA" id="ARBA00023163"/>
    </source>
</evidence>
<comment type="subcellular location">
    <subcellularLocation>
        <location evidence="1">Nucleus</location>
    </subcellularLocation>
</comment>
<reference evidence="7 8" key="1">
    <citation type="submission" date="2013-03" db="EMBL/GenBank/DDBJ databases">
        <title>The Genome Sequence of Capronia epimyces CBS 606.96.</title>
        <authorList>
            <consortium name="The Broad Institute Genomics Platform"/>
            <person name="Cuomo C."/>
            <person name="de Hoog S."/>
            <person name="Gorbushina A."/>
            <person name="Walker B."/>
            <person name="Young S.K."/>
            <person name="Zeng Q."/>
            <person name="Gargeya S."/>
            <person name="Fitzgerald M."/>
            <person name="Haas B."/>
            <person name="Abouelleil A."/>
            <person name="Allen A.W."/>
            <person name="Alvarado L."/>
            <person name="Arachchi H.M."/>
            <person name="Berlin A.M."/>
            <person name="Chapman S.B."/>
            <person name="Gainer-Dewar J."/>
            <person name="Goldberg J."/>
            <person name="Griggs A."/>
            <person name="Gujja S."/>
            <person name="Hansen M."/>
            <person name="Howarth C."/>
            <person name="Imamovic A."/>
            <person name="Ireland A."/>
            <person name="Larimer J."/>
            <person name="McCowan C."/>
            <person name="Murphy C."/>
            <person name="Pearson M."/>
            <person name="Poon T.W."/>
            <person name="Priest M."/>
            <person name="Roberts A."/>
            <person name="Saif S."/>
            <person name="Shea T."/>
            <person name="Sisk P."/>
            <person name="Sykes S."/>
            <person name="Wortman J."/>
            <person name="Nusbaum C."/>
            <person name="Birren B."/>
        </authorList>
    </citation>
    <scope>NUCLEOTIDE SEQUENCE [LARGE SCALE GENOMIC DNA]</scope>
    <source>
        <strain evidence="7 8">CBS 606.96</strain>
    </source>
</reference>
<dbReference type="HOGENOM" id="CLU_026304_1_0_1"/>
<dbReference type="OrthoDB" id="1924787at2759"/>
<protein>
    <recommendedName>
        <fullName evidence="9">Transcription factor domain-containing protein</fullName>
    </recommendedName>
</protein>
<evidence type="ECO:0000256" key="5">
    <source>
        <dbReference type="ARBA" id="ARBA00023242"/>
    </source>
</evidence>
<proteinExistence type="predicted"/>
<evidence type="ECO:0000313" key="8">
    <source>
        <dbReference type="Proteomes" id="UP000019478"/>
    </source>
</evidence>
<accession>W9YJY1</accession>
<dbReference type="PANTHER" id="PTHR47338:SF16">
    <property type="entry name" value="TRANSCRIPTION FACTOR, PUTATIVE (AFU_ORTHOLOGUE AFUA_2G09360)-RELATED"/>
    <property type="match status" value="1"/>
</dbReference>
<feature type="compositionally biased region" description="Low complexity" evidence="6">
    <location>
        <begin position="1"/>
        <end position="15"/>
    </location>
</feature>
<keyword evidence="3" id="KW-0805">Transcription regulation</keyword>
<dbReference type="Proteomes" id="UP000019478">
    <property type="component" value="Unassembled WGS sequence"/>
</dbReference>
<dbReference type="InterPro" id="IPR050815">
    <property type="entry name" value="TF_fung"/>
</dbReference>
<evidence type="ECO:0000256" key="3">
    <source>
        <dbReference type="ARBA" id="ARBA00023015"/>
    </source>
</evidence>
<feature type="region of interest" description="Disordered" evidence="6">
    <location>
        <begin position="484"/>
        <end position="532"/>
    </location>
</feature>
<feature type="region of interest" description="Disordered" evidence="6">
    <location>
        <begin position="1"/>
        <end position="21"/>
    </location>
</feature>
<dbReference type="GO" id="GO:0005634">
    <property type="term" value="C:nucleus"/>
    <property type="evidence" value="ECO:0007669"/>
    <property type="project" value="UniProtKB-SubCell"/>
</dbReference>
<evidence type="ECO:0000256" key="1">
    <source>
        <dbReference type="ARBA" id="ARBA00004123"/>
    </source>
</evidence>
<evidence type="ECO:0000256" key="2">
    <source>
        <dbReference type="ARBA" id="ARBA00022723"/>
    </source>
</evidence>
<keyword evidence="5" id="KW-0539">Nucleus</keyword>
<keyword evidence="8" id="KW-1185">Reference proteome</keyword>
<evidence type="ECO:0008006" key="9">
    <source>
        <dbReference type="Google" id="ProtNLM"/>
    </source>
</evidence>